<evidence type="ECO:0000313" key="2">
    <source>
        <dbReference type="Proteomes" id="UP000177725"/>
    </source>
</evidence>
<reference evidence="1 2" key="1">
    <citation type="journal article" date="2016" name="Nat. Commun.">
        <title>Thousands of microbial genomes shed light on interconnected biogeochemical processes in an aquifer system.</title>
        <authorList>
            <person name="Anantharaman K."/>
            <person name="Brown C.T."/>
            <person name="Hug L.A."/>
            <person name="Sharon I."/>
            <person name="Castelle C.J."/>
            <person name="Probst A.J."/>
            <person name="Thomas B.C."/>
            <person name="Singh A."/>
            <person name="Wilkins M.J."/>
            <person name="Karaoz U."/>
            <person name="Brodie E.L."/>
            <person name="Williams K.H."/>
            <person name="Hubbard S.S."/>
            <person name="Banfield J.F."/>
        </authorList>
    </citation>
    <scope>NUCLEOTIDE SEQUENCE [LARGE SCALE GENOMIC DNA]</scope>
</reference>
<accession>A0A1G2F717</accession>
<dbReference type="AlphaFoldDB" id="A0A1G2F717"/>
<proteinExistence type="predicted"/>
<protein>
    <recommendedName>
        <fullName evidence="3">Type II secretion system protein</fullName>
    </recommendedName>
</protein>
<gene>
    <name evidence="1" type="ORF">A2174_00385</name>
</gene>
<dbReference type="EMBL" id="MHMV01000046">
    <property type="protein sequence ID" value="OGZ33378.1"/>
    <property type="molecule type" value="Genomic_DNA"/>
</dbReference>
<comment type="caution">
    <text evidence="1">The sequence shown here is derived from an EMBL/GenBank/DDBJ whole genome shotgun (WGS) entry which is preliminary data.</text>
</comment>
<sequence length="148" mass="17075">MVALAIFVVVSTTAVSIFITAIKNQRRQFLIQDLQDNARYVMEYVIKETRMSKINTIVDDEDLNITNQDEKNVLYKFENYQLKRKVVGVDTNYNSISSSNIKAEGAFSIINDPGNQQYRVTITMRAYPKDASQPEIRLQNTVAPRRYE</sequence>
<name>A0A1G2F717_9BACT</name>
<organism evidence="1 2">
    <name type="scientific">Candidatus Portnoybacteria bacterium RBG_13_41_18</name>
    <dbReference type="NCBI Taxonomy" id="1801991"/>
    <lineage>
        <taxon>Bacteria</taxon>
        <taxon>Candidatus Portnoyibacteriota</taxon>
    </lineage>
</organism>
<dbReference type="Proteomes" id="UP000177725">
    <property type="component" value="Unassembled WGS sequence"/>
</dbReference>
<evidence type="ECO:0000313" key="1">
    <source>
        <dbReference type="EMBL" id="OGZ33378.1"/>
    </source>
</evidence>
<evidence type="ECO:0008006" key="3">
    <source>
        <dbReference type="Google" id="ProtNLM"/>
    </source>
</evidence>